<name>A0A8H4UQ52_9HYPO</name>
<dbReference type="GO" id="GO:1990904">
    <property type="term" value="C:ribonucleoprotein complex"/>
    <property type="evidence" value="ECO:0007669"/>
    <property type="project" value="UniProtKB-KW"/>
</dbReference>
<feature type="domain" description="Large ribosomal subunit protein eL20" evidence="4">
    <location>
        <begin position="39"/>
        <end position="161"/>
    </location>
</feature>
<proteinExistence type="inferred from homology"/>
<protein>
    <recommendedName>
        <fullName evidence="4">Large ribosomal subunit protein eL20 domain-containing protein</fullName>
    </recommendedName>
</protein>
<evidence type="ECO:0000256" key="3">
    <source>
        <dbReference type="ARBA" id="ARBA00023274"/>
    </source>
</evidence>
<dbReference type="InterPro" id="IPR021138">
    <property type="entry name" value="Ribosomal_eL20_eukaryotes"/>
</dbReference>
<accession>A0A8H4UQ52</accession>
<keyword evidence="2" id="KW-0689">Ribosomal protein</keyword>
<keyword evidence="6" id="KW-1185">Reference proteome</keyword>
<dbReference type="GO" id="GO:0005840">
    <property type="term" value="C:ribosome"/>
    <property type="evidence" value="ECO:0007669"/>
    <property type="project" value="UniProtKB-KW"/>
</dbReference>
<dbReference type="GO" id="GO:0006412">
    <property type="term" value="P:translation"/>
    <property type="evidence" value="ECO:0007669"/>
    <property type="project" value="InterPro"/>
</dbReference>
<gene>
    <name evidence="5" type="ORF">FZEAL_2924</name>
</gene>
<reference evidence="5" key="2">
    <citation type="submission" date="2020-05" db="EMBL/GenBank/DDBJ databases">
        <authorList>
            <person name="Kim H.-S."/>
            <person name="Proctor R.H."/>
            <person name="Brown D.W."/>
        </authorList>
    </citation>
    <scope>NUCLEOTIDE SEQUENCE</scope>
    <source>
        <strain evidence="5">NRRL 22465</strain>
    </source>
</reference>
<dbReference type="Proteomes" id="UP000635477">
    <property type="component" value="Unassembled WGS sequence"/>
</dbReference>
<dbReference type="InterPro" id="IPR028877">
    <property type="entry name" value="Ribosomal_eL20"/>
</dbReference>
<organism evidence="5 6">
    <name type="scientific">Fusarium zealandicum</name>
    <dbReference type="NCBI Taxonomy" id="1053134"/>
    <lineage>
        <taxon>Eukaryota</taxon>
        <taxon>Fungi</taxon>
        <taxon>Dikarya</taxon>
        <taxon>Ascomycota</taxon>
        <taxon>Pezizomycotina</taxon>
        <taxon>Sordariomycetes</taxon>
        <taxon>Hypocreomycetidae</taxon>
        <taxon>Hypocreales</taxon>
        <taxon>Nectriaceae</taxon>
        <taxon>Fusarium</taxon>
        <taxon>Fusarium staphyleae species complex</taxon>
    </lineage>
</organism>
<dbReference type="GO" id="GO:0003735">
    <property type="term" value="F:structural constituent of ribosome"/>
    <property type="evidence" value="ECO:0007669"/>
    <property type="project" value="InterPro"/>
</dbReference>
<dbReference type="EMBL" id="JABEYC010000178">
    <property type="protein sequence ID" value="KAF4981236.1"/>
    <property type="molecule type" value="Genomic_DNA"/>
</dbReference>
<sequence length="209" mass="24276">MSLSPPTPSHKKISPAIFQLRPSSLTFATAGIDNRHSRLQEYEVIGRHLPTEANPTPALYRMTIFAPNETVAKSRYWYFLRGLKKVKKATGEIVSVKVIHEKHPLKVKNFGVWLRYDSRSGTHNMYKEYRELSRTDAIESLYSDMAARHRARFRSIHVLRVVELEKTEDIKRPYIRQLTQKGLSFPLPHRITKENTKKLFSAKRPSTFA</sequence>
<reference evidence="5" key="1">
    <citation type="journal article" date="2020" name="BMC Genomics">
        <title>Correction to: Identification and distribution of gene clusters required for synthesis of sphingolipid metabolism inhibitors in diverse species of the filamentous fungus Fusarium.</title>
        <authorList>
            <person name="Kim H.S."/>
            <person name="Lohmar J.M."/>
            <person name="Busman M."/>
            <person name="Brown D.W."/>
            <person name="Naumann T.A."/>
            <person name="Divon H.H."/>
            <person name="Lysoe E."/>
            <person name="Uhlig S."/>
            <person name="Proctor R.H."/>
        </authorList>
    </citation>
    <scope>NUCLEOTIDE SEQUENCE</scope>
    <source>
        <strain evidence="5">NRRL 22465</strain>
    </source>
</reference>
<evidence type="ECO:0000259" key="4">
    <source>
        <dbReference type="Pfam" id="PF01775"/>
    </source>
</evidence>
<dbReference type="HAMAP" id="MF_00273">
    <property type="entry name" value="Ribosomal_eL20"/>
    <property type="match status" value="1"/>
</dbReference>
<evidence type="ECO:0000313" key="6">
    <source>
        <dbReference type="Proteomes" id="UP000635477"/>
    </source>
</evidence>
<comment type="similarity">
    <text evidence="1">Belongs to the eukaryotic ribosomal protein eL20 family.</text>
</comment>
<dbReference type="OrthoDB" id="1294322at2759"/>
<comment type="caution">
    <text evidence="5">The sequence shown here is derived from an EMBL/GenBank/DDBJ whole genome shotgun (WGS) entry which is preliminary data.</text>
</comment>
<keyword evidence="3" id="KW-0687">Ribonucleoprotein</keyword>
<dbReference type="FunFam" id="3.10.20.10:FF:000001">
    <property type="entry name" value="60S ribosomal protein L18a"/>
    <property type="match status" value="1"/>
</dbReference>
<dbReference type="InterPro" id="IPR023573">
    <property type="entry name" value="Ribosomal_eL20_dom"/>
</dbReference>
<dbReference type="AlphaFoldDB" id="A0A8H4UQ52"/>
<evidence type="ECO:0000313" key="5">
    <source>
        <dbReference type="EMBL" id="KAF4981236.1"/>
    </source>
</evidence>
<evidence type="ECO:0000256" key="1">
    <source>
        <dbReference type="ARBA" id="ARBA00009362"/>
    </source>
</evidence>
<dbReference type="PIRSF" id="PIRSF002190">
    <property type="entry name" value="Ribosomal_L18a"/>
    <property type="match status" value="1"/>
</dbReference>
<dbReference type="SUPFAM" id="SSF160374">
    <property type="entry name" value="RplX-like"/>
    <property type="match status" value="1"/>
</dbReference>
<dbReference type="PANTHER" id="PTHR10052">
    <property type="entry name" value="60S RIBOSOMAL PROTEIN L18A"/>
    <property type="match status" value="1"/>
</dbReference>
<evidence type="ECO:0000256" key="2">
    <source>
        <dbReference type="ARBA" id="ARBA00022980"/>
    </source>
</evidence>
<dbReference type="Pfam" id="PF01775">
    <property type="entry name" value="Ribosomal_L18A"/>
    <property type="match status" value="1"/>
</dbReference>
<dbReference type="Gene3D" id="3.10.20.10">
    <property type="match status" value="2"/>
</dbReference>
<dbReference type="FunFam" id="3.10.20.10:FF:000002">
    <property type="entry name" value="60S ribosomal protein L18a"/>
    <property type="match status" value="1"/>
</dbReference>